<dbReference type="PANTHER" id="PTHR12684:SF2">
    <property type="entry name" value="TRNA 2'-PHOSPHOTRANSFERASE 1"/>
    <property type="match status" value="1"/>
</dbReference>
<dbReference type="GO" id="GO:0005737">
    <property type="term" value="C:cytoplasm"/>
    <property type="evidence" value="ECO:0007669"/>
    <property type="project" value="EnsemblFungi"/>
</dbReference>
<evidence type="ECO:0000256" key="5">
    <source>
        <dbReference type="ARBA" id="ARBA00023027"/>
    </source>
</evidence>
<accession>G8JQS2</accession>
<dbReference type="Proteomes" id="UP000006790">
    <property type="component" value="Chromosome 3"/>
</dbReference>
<evidence type="ECO:0000256" key="2">
    <source>
        <dbReference type="ARBA" id="ARBA00009836"/>
    </source>
</evidence>
<protein>
    <recommendedName>
        <fullName evidence="3">2'-phosphotransferase</fullName>
        <ecNumber evidence="3">2.7.1.160</ecNumber>
    </recommendedName>
</protein>
<dbReference type="STRING" id="931890.G8JQS2"/>
<dbReference type="OrthoDB" id="419694at2759"/>
<proteinExistence type="inferred from homology"/>
<keyword evidence="4" id="KW-0808">Transferase</keyword>
<dbReference type="GO" id="GO:0006388">
    <property type="term" value="P:tRNA splicing, via endonucleolytic cleavage and ligation"/>
    <property type="evidence" value="ECO:0007669"/>
    <property type="project" value="EnsemblFungi"/>
</dbReference>
<comment type="function">
    <text evidence="1">Catalyzes the last step of tRNA splicing, the transfer of the splice junction 2'-phosphate from ligated tRNA to NAD to produce ADP-ribose 1''-2'' cyclic phosphate.</text>
</comment>
<dbReference type="FunFam" id="1.10.10.970:FF:000002">
    <property type="entry name" value="Tpt1p"/>
    <property type="match status" value="1"/>
</dbReference>
<dbReference type="InParanoid" id="G8JQS2"/>
<dbReference type="eggNOG" id="KOG2278">
    <property type="taxonomic scope" value="Eukaryota"/>
</dbReference>
<dbReference type="HOGENOM" id="CLU_052998_1_1_1"/>
<dbReference type="GeneID" id="11469172"/>
<comment type="catalytic activity">
    <reaction evidence="6">
        <text>2'-phospho-[ligated tRNA] + NAD(+) = mature tRNA + ADP-alpha-D-ribose 1'',2''-cyclic phosphate + nicotinamide</text>
        <dbReference type="Rhea" id="RHEA:23324"/>
        <dbReference type="Rhea" id="RHEA-COMP:11106"/>
        <dbReference type="Rhea" id="RHEA-COMP:11107"/>
        <dbReference type="ChEBI" id="CHEBI:17154"/>
        <dbReference type="ChEBI" id="CHEBI:57540"/>
        <dbReference type="ChEBI" id="CHEBI:76596"/>
        <dbReference type="ChEBI" id="CHEBI:82883"/>
        <dbReference type="ChEBI" id="CHEBI:85027"/>
        <dbReference type="EC" id="2.7.1.160"/>
    </reaction>
</comment>
<evidence type="ECO:0000313" key="7">
    <source>
        <dbReference type="EMBL" id="AET39056.1"/>
    </source>
</evidence>
<dbReference type="EMBL" id="CP002499">
    <property type="protein sequence ID" value="AET39056.1"/>
    <property type="molecule type" value="Genomic_DNA"/>
</dbReference>
<organism evidence="7 8">
    <name type="scientific">Eremothecium cymbalariae (strain CBS 270.75 / DBVPG 7215 / KCTC 17166 / NRRL Y-17582)</name>
    <name type="common">Yeast</name>
    <dbReference type="NCBI Taxonomy" id="931890"/>
    <lineage>
        <taxon>Eukaryota</taxon>
        <taxon>Fungi</taxon>
        <taxon>Dikarya</taxon>
        <taxon>Ascomycota</taxon>
        <taxon>Saccharomycotina</taxon>
        <taxon>Saccharomycetes</taxon>
        <taxon>Saccharomycetales</taxon>
        <taxon>Saccharomycetaceae</taxon>
        <taxon>Eremothecium</taxon>
    </lineage>
</organism>
<dbReference type="EC" id="2.7.1.160" evidence="3"/>
<dbReference type="InterPro" id="IPR002745">
    <property type="entry name" value="Ptrans_KptA/Tpt1"/>
</dbReference>
<dbReference type="SUPFAM" id="SSF56399">
    <property type="entry name" value="ADP-ribosylation"/>
    <property type="match status" value="1"/>
</dbReference>
<dbReference type="Gene3D" id="3.20.170.30">
    <property type="match status" value="1"/>
</dbReference>
<sequence>MSSGATQKRDILISKALSYLLRHHAVRENLPIDLNGYVLVKDILTHNRLKTHKCTVQDIRRIVESNDKRRFHIKVSEEGEESICATQGHSIPHIVPSNDLLERISTIEQLPTQLIHGTTVQNCGLILESGFIKRMKRNHVHLSPGVTGQDKQVISGMRASSTVHIYLNMANLLDKLQLFRSKNNVYLTPNDVPVELFEKIVIQSKKVSDISTNKLIAELERMHIPYETSK</sequence>
<gene>
    <name evidence="7" type="ordered locus">Ecym_3590</name>
</gene>
<dbReference type="PANTHER" id="PTHR12684">
    <property type="entry name" value="PUTATIVE PHOSPHOTRANSFERASE"/>
    <property type="match status" value="1"/>
</dbReference>
<dbReference type="KEGG" id="erc:Ecym_3590"/>
<dbReference type="InterPro" id="IPR042080">
    <property type="entry name" value="RNA_2'-PTrans_N"/>
</dbReference>
<reference evidence="8" key="1">
    <citation type="journal article" date="2012" name="G3 (Bethesda)">
        <title>Pichia sorbitophila, an interspecies yeast hybrid reveals early steps of genome resolution following polyploidization.</title>
        <authorList>
            <person name="Leh Louis V."/>
            <person name="Despons L."/>
            <person name="Friedrich A."/>
            <person name="Martin T."/>
            <person name="Durrens P."/>
            <person name="Casaregola S."/>
            <person name="Neuveglise C."/>
            <person name="Fairhead C."/>
            <person name="Marck C."/>
            <person name="Cruz J.A."/>
            <person name="Straub M.L."/>
            <person name="Kugler V."/>
            <person name="Sacerdot C."/>
            <person name="Uzunov Z."/>
            <person name="Thierry A."/>
            <person name="Weiss S."/>
            <person name="Bleykasten C."/>
            <person name="De Montigny J."/>
            <person name="Jacques N."/>
            <person name="Jung P."/>
            <person name="Lemaire M."/>
            <person name="Mallet S."/>
            <person name="Morel G."/>
            <person name="Richard G.F."/>
            <person name="Sarkar A."/>
            <person name="Savel G."/>
            <person name="Schacherer J."/>
            <person name="Seret M.L."/>
            <person name="Talla E."/>
            <person name="Samson G."/>
            <person name="Jubin C."/>
            <person name="Poulain J."/>
            <person name="Vacherie B."/>
            <person name="Barbe V."/>
            <person name="Pelletier E."/>
            <person name="Sherman D.J."/>
            <person name="Westhof E."/>
            <person name="Weissenbach J."/>
            <person name="Baret P.V."/>
            <person name="Wincker P."/>
            <person name="Gaillardin C."/>
            <person name="Dujon B."/>
            <person name="Souciet J.L."/>
        </authorList>
    </citation>
    <scope>NUCLEOTIDE SEQUENCE [LARGE SCALE GENOMIC DNA]</scope>
    <source>
        <strain evidence="8">CBS 270.75 / DBVPG 7215 / KCTC 17166 / NRRL Y-17582</strain>
    </source>
</reference>
<dbReference type="GO" id="GO:0000215">
    <property type="term" value="F:tRNA 2'-phosphotransferase activity"/>
    <property type="evidence" value="ECO:0007669"/>
    <property type="project" value="UniProtKB-EC"/>
</dbReference>
<comment type="similarity">
    <text evidence="2">Belongs to the KptA/TPT1 family.</text>
</comment>
<dbReference type="Gene3D" id="1.10.10.970">
    <property type="entry name" value="RNA 2'-phosphotransferase, Tpt1/KptA family, N-terminal domain"/>
    <property type="match status" value="1"/>
</dbReference>
<dbReference type="AlphaFoldDB" id="G8JQS2"/>
<dbReference type="GO" id="GO:0005634">
    <property type="term" value="C:nucleus"/>
    <property type="evidence" value="ECO:0007669"/>
    <property type="project" value="EnsemblFungi"/>
</dbReference>
<evidence type="ECO:0000313" key="8">
    <source>
        <dbReference type="Proteomes" id="UP000006790"/>
    </source>
</evidence>
<evidence type="ECO:0000256" key="4">
    <source>
        <dbReference type="ARBA" id="ARBA00022679"/>
    </source>
</evidence>
<evidence type="ECO:0000256" key="6">
    <source>
        <dbReference type="ARBA" id="ARBA00047949"/>
    </source>
</evidence>
<evidence type="ECO:0000256" key="1">
    <source>
        <dbReference type="ARBA" id="ARBA00003343"/>
    </source>
</evidence>
<keyword evidence="8" id="KW-1185">Reference proteome</keyword>
<dbReference type="OMA" id="RHGASQM"/>
<dbReference type="InterPro" id="IPR042081">
    <property type="entry name" value="RNA_2'-PTrans_C"/>
</dbReference>
<name>G8JQS2_ERECY</name>
<dbReference type="RefSeq" id="XP_003645873.1">
    <property type="nucleotide sequence ID" value="XM_003645825.1"/>
</dbReference>
<dbReference type="FunCoup" id="G8JQS2">
    <property type="interactions" value="215"/>
</dbReference>
<dbReference type="Pfam" id="PF01885">
    <property type="entry name" value="PTS_2-RNA"/>
    <property type="match status" value="1"/>
</dbReference>
<keyword evidence="5" id="KW-0520">NAD</keyword>
<evidence type="ECO:0000256" key="3">
    <source>
        <dbReference type="ARBA" id="ARBA00012007"/>
    </source>
</evidence>